<keyword evidence="3" id="KW-1185">Reference proteome</keyword>
<sequence>MHWFESQLRELDRLAEAYVLSQQKSQGNIVDVSEETRIKRNQFIDAVQGLVDKVSKIKGISACSAYHDGLILAHSAKADNVDGYGAMVQDCIRAAQQGGAMLDLGNIEQIVIVGAVNKVALLTVGPLVLCISSSKQLNLALALSQGK</sequence>
<evidence type="ECO:0000313" key="3">
    <source>
        <dbReference type="Proteomes" id="UP001162780"/>
    </source>
</evidence>
<protein>
    <submittedName>
        <fullName evidence="2">Roadblock/LC7 domain-containing protein</fullName>
    </submittedName>
</protein>
<reference evidence="2" key="1">
    <citation type="submission" date="2022-11" db="EMBL/GenBank/DDBJ databases">
        <title>Methylomonas rapida sp. nov., Carotenoid-Producing Obligate Methanotrophs with High Growth Characteristics and Biotechnological Potential.</title>
        <authorList>
            <person name="Tikhonova E.N."/>
            <person name="Suleimanov R.Z."/>
            <person name="Miroshnikov K."/>
            <person name="Oshkin I.Y."/>
            <person name="Belova S.E."/>
            <person name="Danilova O.V."/>
            <person name="Ashikhmin A."/>
            <person name="Konopkin A."/>
            <person name="But S.Y."/>
            <person name="Khmelenina V.N."/>
            <person name="Kuznetsov N."/>
            <person name="Pimenov N.V."/>
            <person name="Dedysh S.N."/>
        </authorList>
    </citation>
    <scope>NUCLEOTIDE SEQUENCE</scope>
    <source>
        <strain evidence="2">MP1</strain>
    </source>
</reference>
<dbReference type="RefSeq" id="WP_255188878.1">
    <property type="nucleotide sequence ID" value="NZ_CP113517.1"/>
</dbReference>
<evidence type="ECO:0000313" key="2">
    <source>
        <dbReference type="EMBL" id="WAR43892.1"/>
    </source>
</evidence>
<dbReference type="Gene3D" id="3.30.450.30">
    <property type="entry name" value="Dynein light chain 2a, cytoplasmic"/>
    <property type="match status" value="1"/>
</dbReference>
<feature type="domain" description="Roadblock/LAMTOR2" evidence="1">
    <location>
        <begin position="44"/>
        <end position="133"/>
    </location>
</feature>
<dbReference type="SMART" id="SM00960">
    <property type="entry name" value="Robl_LC7"/>
    <property type="match status" value="1"/>
</dbReference>
<organism evidence="2 3">
    <name type="scientific">Methylomonas rapida</name>
    <dbReference type="NCBI Taxonomy" id="2963939"/>
    <lineage>
        <taxon>Bacteria</taxon>
        <taxon>Pseudomonadati</taxon>
        <taxon>Pseudomonadota</taxon>
        <taxon>Gammaproteobacteria</taxon>
        <taxon>Methylococcales</taxon>
        <taxon>Methylococcaceae</taxon>
        <taxon>Methylomonas</taxon>
    </lineage>
</organism>
<accession>A0ABY7GFY0</accession>
<gene>
    <name evidence="2" type="ORF">NM686_016160</name>
</gene>
<dbReference type="EMBL" id="CP113517">
    <property type="protein sequence ID" value="WAR43892.1"/>
    <property type="molecule type" value="Genomic_DNA"/>
</dbReference>
<name>A0ABY7GFY0_9GAMM</name>
<dbReference type="Proteomes" id="UP001162780">
    <property type="component" value="Chromosome"/>
</dbReference>
<dbReference type="Pfam" id="PF03259">
    <property type="entry name" value="Robl_LC7"/>
    <property type="match status" value="1"/>
</dbReference>
<dbReference type="InterPro" id="IPR004942">
    <property type="entry name" value="Roadblock/LAMTOR2_dom"/>
</dbReference>
<dbReference type="SUPFAM" id="SSF103196">
    <property type="entry name" value="Roadblock/LC7 domain"/>
    <property type="match status" value="1"/>
</dbReference>
<proteinExistence type="predicted"/>
<evidence type="ECO:0000259" key="1">
    <source>
        <dbReference type="SMART" id="SM00960"/>
    </source>
</evidence>